<evidence type="ECO:0000256" key="2">
    <source>
        <dbReference type="ARBA" id="ARBA00008566"/>
    </source>
</evidence>
<dbReference type="GO" id="GO:0005886">
    <property type="term" value="C:plasma membrane"/>
    <property type="evidence" value="ECO:0007669"/>
    <property type="project" value="UniProtKB-SubCell"/>
</dbReference>
<protein>
    <submittedName>
        <fullName evidence="9">Voltage-dependent anion channel</fullName>
    </submittedName>
</protein>
<proteinExistence type="inferred from homology"/>
<gene>
    <name evidence="9" type="ORF">BKA67DRAFT_682986</name>
</gene>
<evidence type="ECO:0000256" key="6">
    <source>
        <dbReference type="ARBA" id="ARBA00022989"/>
    </source>
</evidence>
<keyword evidence="4" id="KW-1003">Cell membrane</keyword>
<name>A0A9P8RKH4_9PEZI</name>
<dbReference type="RefSeq" id="XP_045954237.1">
    <property type="nucleotide sequence ID" value="XM_046108959.1"/>
</dbReference>
<evidence type="ECO:0000256" key="3">
    <source>
        <dbReference type="ARBA" id="ARBA00022448"/>
    </source>
</evidence>
<keyword evidence="7 8" id="KW-0472">Membrane</keyword>
<comment type="similarity">
    <text evidence="2">Belongs to the tellurite-resistance/dicarboxylate transporter (TDT) family.</text>
</comment>
<dbReference type="OrthoDB" id="1099at2759"/>
<dbReference type="Proteomes" id="UP000758603">
    <property type="component" value="Unassembled WGS sequence"/>
</dbReference>
<evidence type="ECO:0000313" key="10">
    <source>
        <dbReference type="Proteomes" id="UP000758603"/>
    </source>
</evidence>
<dbReference type="InterPro" id="IPR038665">
    <property type="entry name" value="Voltage-dep_anion_channel_sf"/>
</dbReference>
<organism evidence="9 10">
    <name type="scientific">Truncatella angustata</name>
    <dbReference type="NCBI Taxonomy" id="152316"/>
    <lineage>
        <taxon>Eukaryota</taxon>
        <taxon>Fungi</taxon>
        <taxon>Dikarya</taxon>
        <taxon>Ascomycota</taxon>
        <taxon>Pezizomycotina</taxon>
        <taxon>Sordariomycetes</taxon>
        <taxon>Xylariomycetidae</taxon>
        <taxon>Amphisphaeriales</taxon>
        <taxon>Sporocadaceae</taxon>
        <taxon>Truncatella</taxon>
    </lineage>
</organism>
<evidence type="ECO:0000313" key="9">
    <source>
        <dbReference type="EMBL" id="KAH6647725.1"/>
    </source>
</evidence>
<comment type="subcellular location">
    <subcellularLocation>
        <location evidence="1">Cell membrane</location>
        <topology evidence="1">Multi-pass membrane protein</topology>
    </subcellularLocation>
</comment>
<dbReference type="EMBL" id="JAGPXC010000008">
    <property type="protein sequence ID" value="KAH6647725.1"/>
    <property type="molecule type" value="Genomic_DNA"/>
</dbReference>
<dbReference type="InterPro" id="IPR004695">
    <property type="entry name" value="SLAC1/Mae1/Ssu1/TehA"/>
</dbReference>
<keyword evidence="6 8" id="KW-1133">Transmembrane helix</keyword>
<feature type="non-terminal residue" evidence="9">
    <location>
        <position position="248"/>
    </location>
</feature>
<evidence type="ECO:0000256" key="1">
    <source>
        <dbReference type="ARBA" id="ARBA00004651"/>
    </source>
</evidence>
<keyword evidence="3" id="KW-0813">Transport</keyword>
<evidence type="ECO:0000256" key="4">
    <source>
        <dbReference type="ARBA" id="ARBA00022475"/>
    </source>
</evidence>
<comment type="caution">
    <text evidence="9">The sequence shown here is derived from an EMBL/GenBank/DDBJ whole genome shotgun (WGS) entry which is preliminary data.</text>
</comment>
<feature type="transmembrane region" description="Helical" evidence="8">
    <location>
        <begin position="46"/>
        <end position="70"/>
    </location>
</feature>
<evidence type="ECO:0000256" key="5">
    <source>
        <dbReference type="ARBA" id="ARBA00022692"/>
    </source>
</evidence>
<reference evidence="9" key="1">
    <citation type="journal article" date="2021" name="Nat. Commun.">
        <title>Genetic determinants of endophytism in the Arabidopsis root mycobiome.</title>
        <authorList>
            <person name="Mesny F."/>
            <person name="Miyauchi S."/>
            <person name="Thiergart T."/>
            <person name="Pickel B."/>
            <person name="Atanasova L."/>
            <person name="Karlsson M."/>
            <person name="Huettel B."/>
            <person name="Barry K.W."/>
            <person name="Haridas S."/>
            <person name="Chen C."/>
            <person name="Bauer D."/>
            <person name="Andreopoulos W."/>
            <person name="Pangilinan J."/>
            <person name="LaButti K."/>
            <person name="Riley R."/>
            <person name="Lipzen A."/>
            <person name="Clum A."/>
            <person name="Drula E."/>
            <person name="Henrissat B."/>
            <person name="Kohler A."/>
            <person name="Grigoriev I.V."/>
            <person name="Martin F.M."/>
            <person name="Hacquard S."/>
        </authorList>
    </citation>
    <scope>NUCLEOTIDE SEQUENCE</scope>
    <source>
        <strain evidence="9">MPI-SDFR-AT-0073</strain>
    </source>
</reference>
<dbReference type="GeneID" id="70137850"/>
<feature type="transmembrane region" description="Helical" evidence="8">
    <location>
        <begin position="116"/>
        <end position="140"/>
    </location>
</feature>
<dbReference type="Pfam" id="PF03595">
    <property type="entry name" value="SLAC1"/>
    <property type="match status" value="1"/>
</dbReference>
<keyword evidence="10" id="KW-1185">Reference proteome</keyword>
<dbReference type="Gene3D" id="1.50.10.150">
    <property type="entry name" value="Voltage-dependent anion channel"/>
    <property type="match status" value="1"/>
</dbReference>
<evidence type="ECO:0000256" key="8">
    <source>
        <dbReference type="SAM" id="Phobius"/>
    </source>
</evidence>
<keyword evidence="5 8" id="KW-0812">Transmembrane</keyword>
<dbReference type="AlphaFoldDB" id="A0A9P8RKH4"/>
<accession>A0A9P8RKH4</accession>
<dbReference type="InterPro" id="IPR051629">
    <property type="entry name" value="Sulfite_efflux_TDT"/>
</dbReference>
<feature type="transmembrane region" description="Helical" evidence="8">
    <location>
        <begin position="20"/>
        <end position="39"/>
    </location>
</feature>
<evidence type="ECO:0000256" key="7">
    <source>
        <dbReference type="ARBA" id="ARBA00023136"/>
    </source>
</evidence>
<dbReference type="PANTHER" id="PTHR31686">
    <property type="match status" value="1"/>
</dbReference>
<sequence>LRCFLATFYHNCLPKSTEVVCLASTVVTFTSIVQILGFLGKNGWHVAIYVLWWICAGLSILAIMGIPYVFTQINPPSIAGVLPNAQLPLEEALTAAATCGSLCTNGYWSCEIRVPVILVSYLLLGIAILLAFILDALFLGRLYNQTKDKRAKESKSQALNFAYQIMVLAGPWGKGSARLTCLGKAVLDGTFSPYNSGTMLTSEVAFAVGYSSIFASIFFWGTAIFCCMLCDIPLGILVEDVYSIKVGN</sequence>
<dbReference type="PANTHER" id="PTHR31686:SF3">
    <property type="entry name" value="ACID TRANSPORT PROTEIN, PUTATIVE (AFU_ORTHOLOGUE AFUA_4G09410)-RELATED"/>
    <property type="match status" value="1"/>
</dbReference>
<dbReference type="GO" id="GO:0000319">
    <property type="term" value="F:sulfite transmembrane transporter activity"/>
    <property type="evidence" value="ECO:0007669"/>
    <property type="project" value="TreeGrafter"/>
</dbReference>